<dbReference type="Pfam" id="PF14155">
    <property type="entry name" value="DUF4307"/>
    <property type="match status" value="1"/>
</dbReference>
<reference evidence="1 2" key="1">
    <citation type="submission" date="2019-04" db="EMBL/GenBank/DDBJ databases">
        <title>Corynebacterium endometrii sp. nov., isolated from the uterus of a cow with endometritis.</title>
        <authorList>
            <person name="Ballas P."/>
            <person name="Ruckert C."/>
            <person name="Wagener K."/>
            <person name="Drillich M."/>
            <person name="Kaempfer P."/>
            <person name="Busse H.-J."/>
            <person name="Ehling-Schulz M."/>
        </authorList>
    </citation>
    <scope>NUCLEOTIDE SEQUENCE [LARGE SCALE GENOMIC DNA]</scope>
    <source>
        <strain evidence="1 2">LMM-1653</strain>
    </source>
</reference>
<dbReference type="AlphaFoldDB" id="A0A4P7QEL3"/>
<proteinExistence type="predicted"/>
<evidence type="ECO:0008006" key="3">
    <source>
        <dbReference type="Google" id="ProtNLM"/>
    </source>
</evidence>
<dbReference type="KEGG" id="cee:CENDO_04105"/>
<sequence length="125" mass="13667">MALVLVAILIAALFYAYQYFTTKQEVNASISYVSHEVVDDSTLRVWSDVTRNDPNATAYCIVQAYDYSKAEVGRREFALPANGEANMRVAVDIPTNARAVAGGVYGCSSEVPAYLDAENPRYANS</sequence>
<evidence type="ECO:0000313" key="1">
    <source>
        <dbReference type="EMBL" id="QCB28112.1"/>
    </source>
</evidence>
<accession>A0A4P7QEL3</accession>
<dbReference type="EMBL" id="CP039247">
    <property type="protein sequence ID" value="QCB28112.1"/>
    <property type="molecule type" value="Genomic_DNA"/>
</dbReference>
<organism evidence="1 2">
    <name type="scientific">Corynebacterium endometrii</name>
    <dbReference type="NCBI Taxonomy" id="2488819"/>
    <lineage>
        <taxon>Bacteria</taxon>
        <taxon>Bacillati</taxon>
        <taxon>Actinomycetota</taxon>
        <taxon>Actinomycetes</taxon>
        <taxon>Mycobacteriales</taxon>
        <taxon>Corynebacteriaceae</taxon>
        <taxon>Corynebacterium</taxon>
    </lineage>
</organism>
<gene>
    <name evidence="1" type="ORF">CENDO_04105</name>
</gene>
<keyword evidence="2" id="KW-1185">Reference proteome</keyword>
<dbReference type="Proteomes" id="UP000296352">
    <property type="component" value="Chromosome"/>
</dbReference>
<evidence type="ECO:0000313" key="2">
    <source>
        <dbReference type="Proteomes" id="UP000296352"/>
    </source>
</evidence>
<protein>
    <recommendedName>
        <fullName evidence="3">DUF4307 domain-containing protein</fullName>
    </recommendedName>
</protein>
<dbReference type="InterPro" id="IPR025443">
    <property type="entry name" value="DUF4307"/>
</dbReference>
<name>A0A4P7QEL3_9CORY</name>